<gene>
    <name evidence="2" type="ORF">D8674_033964</name>
</gene>
<keyword evidence="3" id="KW-1185">Reference proteome</keyword>
<evidence type="ECO:0000313" key="3">
    <source>
        <dbReference type="Proteomes" id="UP000327157"/>
    </source>
</evidence>
<evidence type="ECO:0000313" key="2">
    <source>
        <dbReference type="EMBL" id="KAB2629169.1"/>
    </source>
</evidence>
<feature type="region of interest" description="Disordered" evidence="1">
    <location>
        <begin position="100"/>
        <end position="140"/>
    </location>
</feature>
<reference evidence="2 3" key="3">
    <citation type="submission" date="2019-11" db="EMBL/GenBank/DDBJ databases">
        <title>A de novo genome assembly of a pear dwarfing rootstock.</title>
        <authorList>
            <person name="Wang F."/>
            <person name="Wang J."/>
            <person name="Li S."/>
            <person name="Zhang Y."/>
            <person name="Fang M."/>
            <person name="Ma L."/>
            <person name="Zhao Y."/>
            <person name="Jiang S."/>
        </authorList>
    </citation>
    <scope>NUCLEOTIDE SEQUENCE [LARGE SCALE GENOMIC DNA]</scope>
    <source>
        <strain evidence="2">S2</strain>
        <tissue evidence="2">Leaf</tissue>
    </source>
</reference>
<comment type="caution">
    <text evidence="2">The sequence shown here is derived from an EMBL/GenBank/DDBJ whole genome shotgun (WGS) entry which is preliminary data.</text>
</comment>
<name>A0A5N5HMK2_9ROSA</name>
<dbReference type="AlphaFoldDB" id="A0A5N5HMK2"/>
<reference evidence="2 3" key="1">
    <citation type="submission" date="2019-09" db="EMBL/GenBank/DDBJ databases">
        <authorList>
            <person name="Ou C."/>
        </authorList>
    </citation>
    <scope>NUCLEOTIDE SEQUENCE [LARGE SCALE GENOMIC DNA]</scope>
    <source>
        <strain evidence="2">S2</strain>
        <tissue evidence="2">Leaf</tissue>
    </source>
</reference>
<organism evidence="2 3">
    <name type="scientific">Pyrus ussuriensis x Pyrus communis</name>
    <dbReference type="NCBI Taxonomy" id="2448454"/>
    <lineage>
        <taxon>Eukaryota</taxon>
        <taxon>Viridiplantae</taxon>
        <taxon>Streptophyta</taxon>
        <taxon>Embryophyta</taxon>
        <taxon>Tracheophyta</taxon>
        <taxon>Spermatophyta</taxon>
        <taxon>Magnoliopsida</taxon>
        <taxon>eudicotyledons</taxon>
        <taxon>Gunneridae</taxon>
        <taxon>Pentapetalae</taxon>
        <taxon>rosids</taxon>
        <taxon>fabids</taxon>
        <taxon>Rosales</taxon>
        <taxon>Rosaceae</taxon>
        <taxon>Amygdaloideae</taxon>
        <taxon>Maleae</taxon>
        <taxon>Pyrus</taxon>
    </lineage>
</organism>
<proteinExistence type="predicted"/>
<reference evidence="3" key="2">
    <citation type="submission" date="2019-10" db="EMBL/GenBank/DDBJ databases">
        <title>A de novo genome assembly of a pear dwarfing rootstock.</title>
        <authorList>
            <person name="Wang F."/>
            <person name="Wang J."/>
            <person name="Li S."/>
            <person name="Zhang Y."/>
            <person name="Fang M."/>
            <person name="Ma L."/>
            <person name="Zhao Y."/>
            <person name="Jiang S."/>
        </authorList>
    </citation>
    <scope>NUCLEOTIDE SEQUENCE [LARGE SCALE GENOMIC DNA]</scope>
</reference>
<evidence type="ECO:0000256" key="1">
    <source>
        <dbReference type="SAM" id="MobiDB-lite"/>
    </source>
</evidence>
<accession>A0A5N5HMK2</accession>
<protein>
    <submittedName>
        <fullName evidence="2">Uncharacterized protein</fullName>
    </submittedName>
</protein>
<dbReference type="Proteomes" id="UP000327157">
    <property type="component" value="Chromosome 8"/>
</dbReference>
<sequence length="163" mass="17724">MLRKRKLHVFDLLINSEDAPTPRVILLSVTSKESEIKLLFEQFLMIFPKHRHLRGVSERTSCSSNLDEAVDGRPSWWEGPSTNTCTRGTEVDAAAMEGAATSSGTDGMLHGRTQDGKWDSNPGHQGNTVSKCRGSKEGGSSAMDAGVSILKVGGIETAMRFFL</sequence>
<dbReference type="EMBL" id="SMOL01000148">
    <property type="protein sequence ID" value="KAB2629169.1"/>
    <property type="molecule type" value="Genomic_DNA"/>
</dbReference>